<feature type="transmembrane region" description="Helical" evidence="8">
    <location>
        <begin position="12"/>
        <end position="29"/>
    </location>
</feature>
<feature type="transmembrane region" description="Helical" evidence="8">
    <location>
        <begin position="132"/>
        <end position="158"/>
    </location>
</feature>
<keyword evidence="5 8" id="KW-0812">Transmembrane</keyword>
<evidence type="ECO:0000256" key="6">
    <source>
        <dbReference type="ARBA" id="ARBA00022989"/>
    </source>
</evidence>
<gene>
    <name evidence="9" type="ORF">CO058_00755</name>
</gene>
<feature type="transmembrane region" description="Helical" evidence="8">
    <location>
        <begin position="35"/>
        <end position="54"/>
    </location>
</feature>
<sequence>MEDKNLVISFKTILLFLLTVFFIWIFWLIRDVLLFLFVSLILALALEPFVNFLVRKKFHRGFSVVFVVLTMLFIVVGLASVSLVPFIHQTQILIANFPNYMRYLSEIPGAGEYVSKFNDGIFSQLNQSGGSVINFTLGAFSGVLSLVLIFVFTIYMLIDSKNLRLMFVDFFEDGRRDEIQRLVTKIETRLGSWLRGQIFLMFIIGLLIYIGLLIIGMDYALALAVIAGLLEIVPIIGPIISVVPAALIAFFISPVLGVGVIVLYIVIQQLENNLIVPKVMQRAIGFNPLITIVALMVGGQLLGIVGAILAIPILITVYEVFKYVIKDKT</sequence>
<evidence type="ECO:0000256" key="3">
    <source>
        <dbReference type="ARBA" id="ARBA00022448"/>
    </source>
</evidence>
<feature type="transmembrane region" description="Helical" evidence="8">
    <location>
        <begin position="61"/>
        <end position="87"/>
    </location>
</feature>
<evidence type="ECO:0000256" key="7">
    <source>
        <dbReference type="ARBA" id="ARBA00023136"/>
    </source>
</evidence>
<evidence type="ECO:0000313" key="10">
    <source>
        <dbReference type="Proteomes" id="UP000229756"/>
    </source>
</evidence>
<accession>A0A2M8EMI6</accession>
<organism evidence="9 10">
    <name type="scientific">candidate division WWE3 bacterium CG_4_9_14_0_2_um_filter_35_11</name>
    <dbReference type="NCBI Taxonomy" id="1975077"/>
    <lineage>
        <taxon>Bacteria</taxon>
        <taxon>Katanobacteria</taxon>
    </lineage>
</organism>
<dbReference type="PANTHER" id="PTHR21716">
    <property type="entry name" value="TRANSMEMBRANE PROTEIN"/>
    <property type="match status" value="1"/>
</dbReference>
<proteinExistence type="inferred from homology"/>
<dbReference type="GO" id="GO:0055085">
    <property type="term" value="P:transmembrane transport"/>
    <property type="evidence" value="ECO:0007669"/>
    <property type="project" value="TreeGrafter"/>
</dbReference>
<comment type="similarity">
    <text evidence="2">Belongs to the autoinducer-2 exporter (AI-2E) (TC 2.A.86) family.</text>
</comment>
<protein>
    <recommendedName>
        <fullName evidence="11">AI-2E family transporter</fullName>
    </recommendedName>
</protein>
<name>A0A2M8EMI6_UNCKA</name>
<keyword evidence="6 8" id="KW-1133">Transmembrane helix</keyword>
<evidence type="ECO:0008006" key="11">
    <source>
        <dbReference type="Google" id="ProtNLM"/>
    </source>
</evidence>
<dbReference type="Pfam" id="PF01594">
    <property type="entry name" value="AI-2E_transport"/>
    <property type="match status" value="1"/>
</dbReference>
<keyword evidence="7 8" id="KW-0472">Membrane</keyword>
<dbReference type="GO" id="GO:0005886">
    <property type="term" value="C:plasma membrane"/>
    <property type="evidence" value="ECO:0007669"/>
    <property type="project" value="UniProtKB-SubCell"/>
</dbReference>
<feature type="transmembrane region" description="Helical" evidence="8">
    <location>
        <begin position="198"/>
        <end position="229"/>
    </location>
</feature>
<comment type="caution">
    <text evidence="9">The sequence shown here is derived from an EMBL/GenBank/DDBJ whole genome shotgun (WGS) entry which is preliminary data.</text>
</comment>
<comment type="subcellular location">
    <subcellularLocation>
        <location evidence="1">Cell membrane</location>
        <topology evidence="1">Multi-pass membrane protein</topology>
    </subcellularLocation>
</comment>
<evidence type="ECO:0000256" key="1">
    <source>
        <dbReference type="ARBA" id="ARBA00004651"/>
    </source>
</evidence>
<evidence type="ECO:0000256" key="5">
    <source>
        <dbReference type="ARBA" id="ARBA00022692"/>
    </source>
</evidence>
<evidence type="ECO:0000256" key="2">
    <source>
        <dbReference type="ARBA" id="ARBA00009773"/>
    </source>
</evidence>
<feature type="transmembrane region" description="Helical" evidence="8">
    <location>
        <begin position="304"/>
        <end position="325"/>
    </location>
</feature>
<dbReference type="EMBL" id="PFSJ01000006">
    <property type="protein sequence ID" value="PJC23931.1"/>
    <property type="molecule type" value="Genomic_DNA"/>
</dbReference>
<keyword evidence="4" id="KW-1003">Cell membrane</keyword>
<evidence type="ECO:0000313" key="9">
    <source>
        <dbReference type="EMBL" id="PJC23931.1"/>
    </source>
</evidence>
<evidence type="ECO:0000256" key="8">
    <source>
        <dbReference type="SAM" id="Phobius"/>
    </source>
</evidence>
<feature type="transmembrane region" description="Helical" evidence="8">
    <location>
        <begin position="235"/>
        <end position="267"/>
    </location>
</feature>
<keyword evidence="3" id="KW-0813">Transport</keyword>
<reference evidence="10" key="1">
    <citation type="submission" date="2017-09" db="EMBL/GenBank/DDBJ databases">
        <title>Depth-based differentiation of microbial function through sediment-hosted aquifers and enrichment of novel symbionts in the deep terrestrial subsurface.</title>
        <authorList>
            <person name="Probst A.J."/>
            <person name="Ladd B."/>
            <person name="Jarett J.K."/>
            <person name="Geller-Mcgrath D.E."/>
            <person name="Sieber C.M.K."/>
            <person name="Emerson J.B."/>
            <person name="Anantharaman K."/>
            <person name="Thomas B.C."/>
            <person name="Malmstrom R."/>
            <person name="Stieglmeier M."/>
            <person name="Klingl A."/>
            <person name="Woyke T."/>
            <person name="Ryan C.M."/>
            <person name="Banfield J.F."/>
        </authorList>
    </citation>
    <scope>NUCLEOTIDE SEQUENCE [LARGE SCALE GENOMIC DNA]</scope>
</reference>
<dbReference type="InterPro" id="IPR002549">
    <property type="entry name" value="AI-2E-like"/>
</dbReference>
<dbReference type="PANTHER" id="PTHR21716:SF53">
    <property type="entry name" value="PERMEASE PERM-RELATED"/>
    <property type="match status" value="1"/>
</dbReference>
<evidence type="ECO:0000256" key="4">
    <source>
        <dbReference type="ARBA" id="ARBA00022475"/>
    </source>
</evidence>
<dbReference type="AlphaFoldDB" id="A0A2M8EMI6"/>
<dbReference type="Proteomes" id="UP000229756">
    <property type="component" value="Unassembled WGS sequence"/>
</dbReference>